<dbReference type="InterPro" id="IPR001841">
    <property type="entry name" value="Znf_RING"/>
</dbReference>
<dbReference type="InterPro" id="IPR013083">
    <property type="entry name" value="Znf_RING/FYVE/PHD"/>
</dbReference>
<feature type="domain" description="RING-type" evidence="4">
    <location>
        <begin position="26"/>
        <end position="74"/>
    </location>
</feature>
<evidence type="ECO:0000259" key="4">
    <source>
        <dbReference type="PROSITE" id="PS50089"/>
    </source>
</evidence>
<proteinExistence type="predicted"/>
<dbReference type="SMART" id="SM00184">
    <property type="entry name" value="RING"/>
    <property type="match status" value="1"/>
</dbReference>
<dbReference type="EMBL" id="MN740358">
    <property type="protein sequence ID" value="QHU02454.1"/>
    <property type="molecule type" value="Genomic_DNA"/>
</dbReference>
<organism evidence="5">
    <name type="scientific">viral metagenome</name>
    <dbReference type="NCBI Taxonomy" id="1070528"/>
    <lineage>
        <taxon>unclassified sequences</taxon>
        <taxon>metagenomes</taxon>
        <taxon>organismal metagenomes</taxon>
    </lineage>
</organism>
<dbReference type="SUPFAM" id="SSF57850">
    <property type="entry name" value="RING/U-box"/>
    <property type="match status" value="1"/>
</dbReference>
<dbReference type="PROSITE" id="PS50089">
    <property type="entry name" value="ZF_RING_2"/>
    <property type="match status" value="1"/>
</dbReference>
<evidence type="ECO:0000256" key="2">
    <source>
        <dbReference type="ARBA" id="ARBA00022771"/>
    </source>
</evidence>
<keyword evidence="2" id="KW-0863">Zinc-finger</keyword>
<dbReference type="PROSITE" id="PS00518">
    <property type="entry name" value="ZF_RING_1"/>
    <property type="match status" value="1"/>
</dbReference>
<dbReference type="InterPro" id="IPR018957">
    <property type="entry name" value="Znf_C3HC4_RING-type"/>
</dbReference>
<accession>A0A6C0JFL6</accession>
<keyword evidence="1" id="KW-0479">Metal-binding</keyword>
<dbReference type="InterPro" id="IPR017907">
    <property type="entry name" value="Znf_RING_CS"/>
</dbReference>
<evidence type="ECO:0000313" key="5">
    <source>
        <dbReference type="EMBL" id="QHU02454.1"/>
    </source>
</evidence>
<dbReference type="AlphaFoldDB" id="A0A6C0JFL6"/>
<reference evidence="5" key="1">
    <citation type="journal article" date="2020" name="Nature">
        <title>Giant virus diversity and host interactions through global metagenomics.</title>
        <authorList>
            <person name="Schulz F."/>
            <person name="Roux S."/>
            <person name="Paez-Espino D."/>
            <person name="Jungbluth S."/>
            <person name="Walsh D.A."/>
            <person name="Denef V.J."/>
            <person name="McMahon K.D."/>
            <person name="Konstantinidis K.T."/>
            <person name="Eloe-Fadrosh E.A."/>
            <person name="Kyrpides N.C."/>
            <person name="Woyke T."/>
        </authorList>
    </citation>
    <scope>NUCLEOTIDE SEQUENCE</scope>
    <source>
        <strain evidence="5">GVMAG-M-3300025880-75</strain>
    </source>
</reference>
<dbReference type="Pfam" id="PF00097">
    <property type="entry name" value="zf-C3HC4"/>
    <property type="match status" value="1"/>
</dbReference>
<keyword evidence="3" id="KW-0862">Zinc</keyword>
<dbReference type="Gene3D" id="3.30.40.10">
    <property type="entry name" value="Zinc/RING finger domain, C3HC4 (zinc finger)"/>
    <property type="match status" value="1"/>
</dbReference>
<dbReference type="GO" id="GO:0008270">
    <property type="term" value="F:zinc ion binding"/>
    <property type="evidence" value="ECO:0007669"/>
    <property type="project" value="UniProtKB-KW"/>
</dbReference>
<sequence>MEYGNEVSSERSREEQTITEVRENECPICISSMASSMTITTRCLHTFCYDCLTIHINSTTNIGENRNRKCPCCREYLFDDEEQMEQIGPNELELTAVEIQDIVDYYIGDNNENEEPEIENINNNNINNNNQLNEENYFENINNNNIIGWQYRNDNLENYYSNSNYIHQIPHQLPGRLEQIMNGQGLENVTLTRG</sequence>
<evidence type="ECO:0000256" key="3">
    <source>
        <dbReference type="ARBA" id="ARBA00022833"/>
    </source>
</evidence>
<protein>
    <recommendedName>
        <fullName evidence="4">RING-type domain-containing protein</fullName>
    </recommendedName>
</protein>
<evidence type="ECO:0000256" key="1">
    <source>
        <dbReference type="ARBA" id="ARBA00022723"/>
    </source>
</evidence>
<name>A0A6C0JFL6_9ZZZZ</name>